<reference evidence="2 3" key="1">
    <citation type="journal article" date="2017" name="ISME J.">
        <title>Energy and carbon metabolisms in a deep terrestrial subsurface fluid microbial community.</title>
        <authorList>
            <person name="Momper L."/>
            <person name="Jungbluth S.P."/>
            <person name="Lee M.D."/>
            <person name="Amend J.P."/>
        </authorList>
    </citation>
    <scope>NUCLEOTIDE SEQUENCE [LARGE SCALE GENOMIC DNA]</scope>
    <source>
        <strain evidence="2">SURF_26</strain>
    </source>
</reference>
<dbReference type="InterPro" id="IPR015867">
    <property type="entry name" value="N-reg_PII/ATP_PRibTrfase_C"/>
</dbReference>
<dbReference type="Pfam" id="PF03091">
    <property type="entry name" value="CutA1"/>
    <property type="match status" value="1"/>
</dbReference>
<evidence type="ECO:0000313" key="2">
    <source>
        <dbReference type="EMBL" id="RJP61731.1"/>
    </source>
</evidence>
<proteinExistence type="inferred from homology"/>
<name>A0A3A4R5X6_9BACT</name>
<accession>A0A3A4R5X6</accession>
<evidence type="ECO:0000256" key="1">
    <source>
        <dbReference type="ARBA" id="ARBA00010169"/>
    </source>
</evidence>
<dbReference type="InterPro" id="IPR004323">
    <property type="entry name" value="Ion_tolerance_CutA"/>
</dbReference>
<dbReference type="InterPro" id="IPR011322">
    <property type="entry name" value="N-reg_PII-like_a/b"/>
</dbReference>
<dbReference type="GO" id="GO:0010038">
    <property type="term" value="P:response to metal ion"/>
    <property type="evidence" value="ECO:0007669"/>
    <property type="project" value="InterPro"/>
</dbReference>
<dbReference type="GO" id="GO:0005507">
    <property type="term" value="F:copper ion binding"/>
    <property type="evidence" value="ECO:0007669"/>
    <property type="project" value="TreeGrafter"/>
</dbReference>
<sequence length="111" mass="12742">MDSGLNQQFLIFYVTAPTRSEAEHIARTLVEKKCAACISLVPQVDSFYWWKGVVEAAEEVMLIGKSTIDKKDEIIEVIRSVHSYEVPEIIFVPLFAGHEPYLKWIQDSIKR</sequence>
<evidence type="ECO:0000313" key="3">
    <source>
        <dbReference type="Proteomes" id="UP000266426"/>
    </source>
</evidence>
<dbReference type="AlphaFoldDB" id="A0A3A4R5X6"/>
<dbReference type="EMBL" id="QZJZ01000010">
    <property type="protein sequence ID" value="RJP61731.1"/>
    <property type="molecule type" value="Genomic_DNA"/>
</dbReference>
<gene>
    <name evidence="2" type="ORF">C4541_01230</name>
</gene>
<comment type="caution">
    <text evidence="2">The sequence shown here is derived from an EMBL/GenBank/DDBJ whole genome shotgun (WGS) entry which is preliminary data.</text>
</comment>
<organism evidence="2 3">
    <name type="scientific">Candidatus Auribacter fodinae</name>
    <dbReference type="NCBI Taxonomy" id="2093366"/>
    <lineage>
        <taxon>Bacteria</taxon>
        <taxon>Pseudomonadati</taxon>
        <taxon>Candidatus Auribacterota</taxon>
        <taxon>Candidatus Auribacteria</taxon>
        <taxon>Candidatus Auribacterales</taxon>
        <taxon>Candidatus Auribacteraceae</taxon>
        <taxon>Candidatus Auribacter</taxon>
    </lineage>
</organism>
<comment type="similarity">
    <text evidence="1">Belongs to the CutA family.</text>
</comment>
<dbReference type="SUPFAM" id="SSF54913">
    <property type="entry name" value="GlnB-like"/>
    <property type="match status" value="1"/>
</dbReference>
<protein>
    <submittedName>
        <fullName evidence="2">Divalent-cation tolerance protein CutA</fullName>
    </submittedName>
</protein>
<dbReference type="Proteomes" id="UP000266426">
    <property type="component" value="Unassembled WGS sequence"/>
</dbReference>
<dbReference type="PANTHER" id="PTHR23419:SF8">
    <property type="entry name" value="FI09726P"/>
    <property type="match status" value="1"/>
</dbReference>
<dbReference type="PANTHER" id="PTHR23419">
    <property type="entry name" value="DIVALENT CATION TOLERANCE CUTA-RELATED"/>
    <property type="match status" value="1"/>
</dbReference>
<dbReference type="Gene3D" id="3.30.70.120">
    <property type="match status" value="1"/>
</dbReference>